<accession>A0ABU1YKV0</accession>
<organism evidence="1 2">
    <name type="scientific">Roseateles saccharophilus</name>
    <name type="common">Pseudomonas saccharophila</name>
    <dbReference type="NCBI Taxonomy" id="304"/>
    <lineage>
        <taxon>Bacteria</taxon>
        <taxon>Pseudomonadati</taxon>
        <taxon>Pseudomonadota</taxon>
        <taxon>Betaproteobacteria</taxon>
        <taxon>Burkholderiales</taxon>
        <taxon>Sphaerotilaceae</taxon>
        <taxon>Roseateles</taxon>
    </lineage>
</organism>
<evidence type="ECO:0000313" key="2">
    <source>
        <dbReference type="Proteomes" id="UP001180453"/>
    </source>
</evidence>
<gene>
    <name evidence="1" type="ORF">J2X20_001449</name>
</gene>
<name>A0ABU1YKV0_ROSSA</name>
<evidence type="ECO:0000313" key="1">
    <source>
        <dbReference type="EMBL" id="MDR7268820.1"/>
    </source>
</evidence>
<dbReference type="Proteomes" id="UP001180453">
    <property type="component" value="Unassembled WGS sequence"/>
</dbReference>
<sequence>MRSAIARPAASSLAELTRMPEDRRCIDTASNPWELFKFRWAFSDAMLVLMVWGI</sequence>
<protein>
    <submittedName>
        <fullName evidence="1">Uncharacterized protein</fullName>
    </submittedName>
</protein>
<keyword evidence="2" id="KW-1185">Reference proteome</keyword>
<comment type="caution">
    <text evidence="1">The sequence shown here is derived from an EMBL/GenBank/DDBJ whole genome shotgun (WGS) entry which is preliminary data.</text>
</comment>
<dbReference type="EMBL" id="JAVDXU010000001">
    <property type="protein sequence ID" value="MDR7268820.1"/>
    <property type="molecule type" value="Genomic_DNA"/>
</dbReference>
<reference evidence="1 2" key="1">
    <citation type="submission" date="2023-07" db="EMBL/GenBank/DDBJ databases">
        <title>Sorghum-associated microbial communities from plants grown in Nebraska, USA.</title>
        <authorList>
            <person name="Schachtman D."/>
        </authorList>
    </citation>
    <scope>NUCLEOTIDE SEQUENCE [LARGE SCALE GENOMIC DNA]</scope>
    <source>
        <strain evidence="1 2">BE314</strain>
    </source>
</reference>
<proteinExistence type="predicted"/>